<evidence type="ECO:0000313" key="2">
    <source>
        <dbReference type="Proteomes" id="UP001488838"/>
    </source>
</evidence>
<keyword evidence="2" id="KW-1185">Reference proteome</keyword>
<proteinExistence type="predicted"/>
<evidence type="ECO:0000313" key="1">
    <source>
        <dbReference type="EMBL" id="KAK7831551.1"/>
    </source>
</evidence>
<dbReference type="GO" id="GO:0005840">
    <property type="term" value="C:ribosome"/>
    <property type="evidence" value="ECO:0007669"/>
    <property type="project" value="InterPro"/>
</dbReference>
<dbReference type="AlphaFoldDB" id="A0AAW0JZ94"/>
<name>A0AAW0JZ94_MYOGA</name>
<dbReference type="Proteomes" id="UP001488838">
    <property type="component" value="Unassembled WGS sequence"/>
</dbReference>
<comment type="caution">
    <text evidence="1">The sequence shown here is derived from an EMBL/GenBank/DDBJ whole genome shotgun (WGS) entry which is preliminary data.</text>
</comment>
<protein>
    <submittedName>
        <fullName evidence="1">Uncharacterized protein</fullName>
    </submittedName>
</protein>
<gene>
    <name evidence="1" type="ORF">U0070_015063</name>
</gene>
<dbReference type="EMBL" id="JBBHLL010000013">
    <property type="protein sequence ID" value="KAK7831551.1"/>
    <property type="molecule type" value="Genomic_DNA"/>
</dbReference>
<accession>A0AAW0JZ94</accession>
<feature type="non-terminal residue" evidence="1">
    <location>
        <position position="71"/>
    </location>
</feature>
<organism evidence="1 2">
    <name type="scientific">Myodes glareolus</name>
    <name type="common">Bank vole</name>
    <name type="synonym">Clethrionomys glareolus</name>
    <dbReference type="NCBI Taxonomy" id="447135"/>
    <lineage>
        <taxon>Eukaryota</taxon>
        <taxon>Metazoa</taxon>
        <taxon>Chordata</taxon>
        <taxon>Craniata</taxon>
        <taxon>Vertebrata</taxon>
        <taxon>Euteleostomi</taxon>
        <taxon>Mammalia</taxon>
        <taxon>Eutheria</taxon>
        <taxon>Euarchontoglires</taxon>
        <taxon>Glires</taxon>
        <taxon>Rodentia</taxon>
        <taxon>Myomorpha</taxon>
        <taxon>Muroidea</taxon>
        <taxon>Cricetidae</taxon>
        <taxon>Arvicolinae</taxon>
        <taxon>Myodes</taxon>
    </lineage>
</organism>
<dbReference type="GO" id="GO:0006412">
    <property type="term" value="P:translation"/>
    <property type="evidence" value="ECO:0007669"/>
    <property type="project" value="InterPro"/>
</dbReference>
<dbReference type="SUPFAM" id="SSF56047">
    <property type="entry name" value="Ribosomal protein S8"/>
    <property type="match status" value="1"/>
</dbReference>
<dbReference type="InterPro" id="IPR035987">
    <property type="entry name" value="Ribosomal_uS8_sf"/>
</dbReference>
<dbReference type="Gene3D" id="3.30.1490.10">
    <property type="match status" value="1"/>
</dbReference>
<dbReference type="GO" id="GO:0003735">
    <property type="term" value="F:structural constituent of ribosome"/>
    <property type="evidence" value="ECO:0007669"/>
    <property type="project" value="InterPro"/>
</dbReference>
<reference evidence="1 2" key="1">
    <citation type="journal article" date="2023" name="bioRxiv">
        <title>Conserved and derived expression patterns and positive selection on dental genes reveal complex evolutionary context of ever-growing rodent molars.</title>
        <authorList>
            <person name="Calamari Z.T."/>
            <person name="Song A."/>
            <person name="Cohen E."/>
            <person name="Akter M."/>
            <person name="Roy R.D."/>
            <person name="Hallikas O."/>
            <person name="Christensen M.M."/>
            <person name="Li P."/>
            <person name="Marangoni P."/>
            <person name="Jernvall J."/>
            <person name="Klein O.D."/>
        </authorList>
    </citation>
    <scope>NUCLEOTIDE SEQUENCE [LARGE SCALE GENOMIC DNA]</scope>
    <source>
        <strain evidence="1">V071</strain>
    </source>
</reference>
<sequence>MKVIAWLITVMIKHDYTGKFEIVNEEWLSKCGVIHLRLEVQLKDPRNWHNICFFSFILLATSAGIMNREES</sequence>